<feature type="transmembrane region" description="Helical" evidence="9">
    <location>
        <begin position="236"/>
        <end position="258"/>
    </location>
</feature>
<evidence type="ECO:0000256" key="9">
    <source>
        <dbReference type="SAM" id="Phobius"/>
    </source>
</evidence>
<keyword evidence="7" id="KW-0496">Mitochondrion</keyword>
<reference evidence="10" key="1">
    <citation type="submission" date="2019-09" db="EMBL/GenBank/DDBJ databases">
        <authorList>
            <person name="Needham M D."/>
        </authorList>
    </citation>
    <scope>NUCLEOTIDE SEQUENCE</scope>
</reference>
<dbReference type="PANTHER" id="PTHR45624">
    <property type="entry name" value="MITOCHONDRIAL BASIC AMINO ACIDS TRANSPORTER-RELATED"/>
    <property type="match status" value="1"/>
</dbReference>
<dbReference type="PROSITE" id="PS50920">
    <property type="entry name" value="SOLCAR"/>
    <property type="match status" value="3"/>
</dbReference>
<organism evidence="10">
    <name type="scientific">seawater metagenome</name>
    <dbReference type="NCBI Taxonomy" id="1561972"/>
    <lineage>
        <taxon>unclassified sequences</taxon>
        <taxon>metagenomes</taxon>
        <taxon>ecological metagenomes</taxon>
    </lineage>
</organism>
<gene>
    <name evidence="10" type="ORF">CPAV1605_1242</name>
</gene>
<evidence type="ECO:0000256" key="7">
    <source>
        <dbReference type="ARBA" id="ARBA00023128"/>
    </source>
</evidence>
<feature type="transmembrane region" description="Helical" evidence="9">
    <location>
        <begin position="152"/>
        <end position="169"/>
    </location>
</feature>
<keyword evidence="8 9" id="KW-0472">Membrane</keyword>
<dbReference type="InterPro" id="IPR018108">
    <property type="entry name" value="MCP_transmembrane"/>
</dbReference>
<dbReference type="Gene3D" id="1.50.40.10">
    <property type="entry name" value="Mitochondrial carrier domain"/>
    <property type="match status" value="1"/>
</dbReference>
<dbReference type="PANTHER" id="PTHR45624:SF10">
    <property type="entry name" value="SLC (SOLUTE CARRIER) HOMOLOG"/>
    <property type="match status" value="1"/>
</dbReference>
<keyword evidence="6 9" id="KW-1133">Transmembrane helix</keyword>
<evidence type="ECO:0000256" key="6">
    <source>
        <dbReference type="ARBA" id="ARBA00022989"/>
    </source>
</evidence>
<keyword evidence="3" id="KW-0813">Transport</keyword>
<dbReference type="InterPro" id="IPR050567">
    <property type="entry name" value="Mitochondrial_Carrier"/>
</dbReference>
<dbReference type="GO" id="GO:0031966">
    <property type="term" value="C:mitochondrial membrane"/>
    <property type="evidence" value="ECO:0007669"/>
    <property type="project" value="UniProtKB-SubCell"/>
</dbReference>
<name>A0A5E8CJM4_9ZZZZ</name>
<comment type="similarity">
    <text evidence="2">Belongs to the mitochondrial carrier (TC 2.A.29) family.</text>
</comment>
<evidence type="ECO:0000256" key="1">
    <source>
        <dbReference type="ARBA" id="ARBA00004225"/>
    </source>
</evidence>
<feature type="transmembrane region" description="Helical" evidence="9">
    <location>
        <begin position="189"/>
        <end position="208"/>
    </location>
</feature>
<accession>A0A5E8CJM4</accession>
<evidence type="ECO:0000256" key="5">
    <source>
        <dbReference type="ARBA" id="ARBA00022737"/>
    </source>
</evidence>
<keyword evidence="5" id="KW-0677">Repeat</keyword>
<dbReference type="GO" id="GO:0022857">
    <property type="term" value="F:transmembrane transporter activity"/>
    <property type="evidence" value="ECO:0007669"/>
    <property type="project" value="TreeGrafter"/>
</dbReference>
<keyword evidence="4 9" id="KW-0812">Transmembrane</keyword>
<evidence type="ECO:0000256" key="8">
    <source>
        <dbReference type="ARBA" id="ARBA00023136"/>
    </source>
</evidence>
<evidence type="ECO:0000256" key="2">
    <source>
        <dbReference type="ARBA" id="ARBA00006375"/>
    </source>
</evidence>
<dbReference type="AlphaFoldDB" id="A0A5E8CJM4"/>
<comment type="subcellular location">
    <subcellularLocation>
        <location evidence="1">Mitochondrion membrane</location>
        <topology evidence="1">Multi-pass membrane protein</topology>
    </subcellularLocation>
</comment>
<dbReference type="SUPFAM" id="SSF103506">
    <property type="entry name" value="Mitochondrial carrier"/>
    <property type="match status" value="1"/>
</dbReference>
<proteinExistence type="inferred from homology"/>
<evidence type="ECO:0000256" key="3">
    <source>
        <dbReference type="ARBA" id="ARBA00022448"/>
    </source>
</evidence>
<dbReference type="Pfam" id="PF00153">
    <property type="entry name" value="Mito_carr"/>
    <property type="match status" value="3"/>
</dbReference>
<dbReference type="EMBL" id="CABVLZ010000004">
    <property type="protein sequence ID" value="VVU95491.1"/>
    <property type="molecule type" value="Genomic_DNA"/>
</dbReference>
<evidence type="ECO:0000256" key="4">
    <source>
        <dbReference type="ARBA" id="ARBA00022692"/>
    </source>
</evidence>
<protein>
    <submittedName>
        <fullName evidence="10">Mitochondrial carrier protein</fullName>
    </submittedName>
</protein>
<evidence type="ECO:0000313" key="10">
    <source>
        <dbReference type="EMBL" id="VVU95491.1"/>
    </source>
</evidence>
<sequence length="268" mass="30494">MDSDLVKLIPGGCSGLTSVVLGYPFDTIKTRSQLSNNYSNLNILKNMIHKEGVQTLYRGVSIPLITMTIKRSYQYHLFDILKKKNYNPFTAGAITGFAGTFIGCPMHVIKAQMQASTKNEHVNTYSLIKYIKHEEGLTGFFRGFKINMTKDIIFGSSFLGSYTYLKVIFSEKIFQKNEKELLENDKKIVHFLSGGFASTIVWGAFFPFDHLETAIQTRRNFAYIQQKINKRGILSLWKGVSPVVIRIFPVSAASMMVYELFYDLINNE</sequence>
<dbReference type="InterPro" id="IPR023395">
    <property type="entry name" value="MCP_dom_sf"/>
</dbReference>